<dbReference type="InterPro" id="IPR008657">
    <property type="entry name" value="JTB"/>
</dbReference>
<protein>
    <submittedName>
        <fullName evidence="3">PIR Superfamily Protein</fullName>
    </submittedName>
</protein>
<dbReference type="GO" id="GO:0016020">
    <property type="term" value="C:membrane"/>
    <property type="evidence" value="ECO:0007669"/>
    <property type="project" value="InterPro"/>
</dbReference>
<dbReference type="WBParaSite" id="PTRK_0000128750.1">
    <property type="protein sequence ID" value="PTRK_0000128750.1"/>
    <property type="gene ID" value="PTRK_0000128750"/>
</dbReference>
<feature type="transmembrane region" description="Helical" evidence="1">
    <location>
        <begin position="84"/>
        <end position="104"/>
    </location>
</feature>
<evidence type="ECO:0000313" key="2">
    <source>
        <dbReference type="Proteomes" id="UP000038045"/>
    </source>
</evidence>
<proteinExistence type="predicted"/>
<organism evidence="2 3">
    <name type="scientific">Parastrongyloides trichosuri</name>
    <name type="common">Possum-specific nematode worm</name>
    <dbReference type="NCBI Taxonomy" id="131310"/>
    <lineage>
        <taxon>Eukaryota</taxon>
        <taxon>Metazoa</taxon>
        <taxon>Ecdysozoa</taxon>
        <taxon>Nematoda</taxon>
        <taxon>Chromadorea</taxon>
        <taxon>Rhabditida</taxon>
        <taxon>Tylenchina</taxon>
        <taxon>Panagrolaimomorpha</taxon>
        <taxon>Strongyloidoidea</taxon>
        <taxon>Strongyloididae</taxon>
        <taxon>Parastrongyloides</taxon>
    </lineage>
</organism>
<dbReference type="Pfam" id="PF05439">
    <property type="entry name" value="JTB"/>
    <property type="match status" value="1"/>
</dbReference>
<keyword evidence="1" id="KW-0472">Membrane</keyword>
<keyword evidence="1" id="KW-1133">Transmembrane helix</keyword>
<evidence type="ECO:0000313" key="3">
    <source>
        <dbReference type="WBParaSite" id="PTRK_0000128750.1"/>
    </source>
</evidence>
<dbReference type="Proteomes" id="UP000038045">
    <property type="component" value="Unplaced"/>
</dbReference>
<reference evidence="3" key="1">
    <citation type="submission" date="2017-02" db="UniProtKB">
        <authorList>
            <consortium name="WormBaseParasite"/>
        </authorList>
    </citation>
    <scope>IDENTIFICATION</scope>
</reference>
<dbReference type="AlphaFoldDB" id="A0A0N4Z306"/>
<keyword evidence="1" id="KW-0812">Transmembrane</keyword>
<sequence length="123" mass="14356">MINKKERIIISKKILSYEKLSLLCKEKKNLKSVMECNICNDNDTKNNLKDICSVEGAYTKYKCENESITIIQGCIISKENKKKYFYIFSLFSMISTALFSYLAIDRRLRNNSIAYTRLNNLLT</sequence>
<evidence type="ECO:0000256" key="1">
    <source>
        <dbReference type="SAM" id="Phobius"/>
    </source>
</evidence>
<accession>A0A0N4Z306</accession>
<name>A0A0N4Z306_PARTI</name>
<keyword evidence="2" id="KW-1185">Reference proteome</keyword>